<evidence type="ECO:0000313" key="2">
    <source>
        <dbReference type="EMBL" id="QHS98711.1"/>
    </source>
</evidence>
<dbReference type="EMBL" id="MN739321">
    <property type="protein sequence ID" value="QHS98711.1"/>
    <property type="molecule type" value="Genomic_DNA"/>
</dbReference>
<dbReference type="AlphaFoldDB" id="A0A6C0C3N9"/>
<accession>A0A6C0C3N9</accession>
<feature type="region of interest" description="Disordered" evidence="1">
    <location>
        <begin position="113"/>
        <end position="228"/>
    </location>
</feature>
<sequence>MNFVNKKNQHAGTFNFSSKQGVKCQAGGGSRYGVTNSNLSDSANSGMGRGYPLIKSSNTCGGQTNPSNLGAATIRGGGKPYSSFNNLRSSAYGYTSQGASMAKTFRGSYAAPSEIRRAQCGGRRKSRRRKSRKRKSRKRKSRKRKSRKRKSRKRKSRKRKSRRKKSRRKKSKRRRKSTRRKRQRGGNKWSQAGSNKALGYRYSSPNFNEPMPWALGGPGSKIVTPLTR</sequence>
<reference evidence="2" key="1">
    <citation type="journal article" date="2020" name="Nature">
        <title>Giant virus diversity and host interactions through global metagenomics.</title>
        <authorList>
            <person name="Schulz F."/>
            <person name="Roux S."/>
            <person name="Paez-Espino D."/>
            <person name="Jungbluth S."/>
            <person name="Walsh D.A."/>
            <person name="Denef V.J."/>
            <person name="McMahon K.D."/>
            <person name="Konstantinidis K.T."/>
            <person name="Eloe-Fadrosh E.A."/>
            <person name="Kyrpides N.C."/>
            <person name="Woyke T."/>
        </authorList>
    </citation>
    <scope>NUCLEOTIDE SEQUENCE</scope>
    <source>
        <strain evidence="2">GVMAG-M-3300020185-18</strain>
    </source>
</reference>
<feature type="compositionally biased region" description="Basic residues" evidence="1">
    <location>
        <begin position="122"/>
        <end position="185"/>
    </location>
</feature>
<name>A0A6C0C3N9_9ZZZZ</name>
<proteinExistence type="predicted"/>
<organism evidence="2">
    <name type="scientific">viral metagenome</name>
    <dbReference type="NCBI Taxonomy" id="1070528"/>
    <lineage>
        <taxon>unclassified sequences</taxon>
        <taxon>metagenomes</taxon>
        <taxon>organismal metagenomes</taxon>
    </lineage>
</organism>
<evidence type="ECO:0000256" key="1">
    <source>
        <dbReference type="SAM" id="MobiDB-lite"/>
    </source>
</evidence>
<protein>
    <submittedName>
        <fullName evidence="2">Uncharacterized protein</fullName>
    </submittedName>
</protein>